<proteinExistence type="predicted"/>
<accession>D8PVW1</accession>
<dbReference type="GeneID" id="9587562"/>
<dbReference type="PROSITE" id="PS01360">
    <property type="entry name" value="ZF_MYND_1"/>
    <property type="match status" value="1"/>
</dbReference>
<keyword evidence="7" id="KW-1185">Reference proteome</keyword>
<dbReference type="OrthoDB" id="341421at2759"/>
<evidence type="ECO:0000256" key="1">
    <source>
        <dbReference type="ARBA" id="ARBA00022723"/>
    </source>
</evidence>
<reference evidence="6 7" key="1">
    <citation type="journal article" date="2010" name="Nat. Biotechnol.">
        <title>Genome sequence of the model mushroom Schizophyllum commune.</title>
        <authorList>
            <person name="Ohm R.A."/>
            <person name="de Jong J.F."/>
            <person name="Lugones L.G."/>
            <person name="Aerts A."/>
            <person name="Kothe E."/>
            <person name="Stajich J.E."/>
            <person name="de Vries R.P."/>
            <person name="Record E."/>
            <person name="Levasseur A."/>
            <person name="Baker S.E."/>
            <person name="Bartholomew K.A."/>
            <person name="Coutinho P.M."/>
            <person name="Erdmann S."/>
            <person name="Fowler T.J."/>
            <person name="Gathman A.C."/>
            <person name="Lombard V."/>
            <person name="Henrissat B."/>
            <person name="Knabe N."/>
            <person name="Kuees U."/>
            <person name="Lilly W.W."/>
            <person name="Lindquist E."/>
            <person name="Lucas S."/>
            <person name="Magnuson J.K."/>
            <person name="Piumi F."/>
            <person name="Raudaskoski M."/>
            <person name="Salamov A."/>
            <person name="Schmutz J."/>
            <person name="Schwarze F.W.M.R."/>
            <person name="vanKuyk P.A."/>
            <person name="Horton J.S."/>
            <person name="Grigoriev I.V."/>
            <person name="Woesten H.A.B."/>
        </authorList>
    </citation>
    <scope>NUCLEOTIDE SEQUENCE [LARGE SCALE GENOMIC DNA]</scope>
    <source>
        <strain evidence="7">H4-8 / FGSC 9210</strain>
    </source>
</reference>
<sequence length="283" mass="32069">MRILDVRALDDKTPVLSLIYATGTSNAPIQDTLGFIQAHAEQGYIVRIKCTTQEQALLRKLLFNNSEKVSPDFKPQREEYEKNFRSSFLLPVRVLSQVDIGKLTSDTGCAVCGNKTTSRCTGCLSIAYCGQACQKAHWKEHKGFCKTIRGGTWRTMTFGQHFQVGGQVMSAVSINHSSGKANTPINKKNEPPANVHGDKLFLVKIQRPLVPDLTQQAMMMVYDRNRTFEGYIIRRDNTGVYEEAMAQMPYGTQKLKIYRWAKRVGDWQLSVCLDREPEQVPQW</sequence>
<dbReference type="OMA" id="LKMYRWA"/>
<dbReference type="AlphaFoldDB" id="D8PVW1"/>
<dbReference type="InterPro" id="IPR002893">
    <property type="entry name" value="Znf_MYND"/>
</dbReference>
<dbReference type="VEuPathDB" id="FungiDB:SCHCODRAFT_02607268"/>
<dbReference type="InParanoid" id="D8PVW1"/>
<dbReference type="STRING" id="578458.D8PVW1"/>
<dbReference type="KEGG" id="scm:SCHCO_02607268"/>
<dbReference type="PANTHER" id="PTHR10237">
    <property type="entry name" value="DEFORMED EPIDERMAL AUTOREGULATORY FACTOR 1 HOMOLOG SUPPRESSIN"/>
    <property type="match status" value="1"/>
</dbReference>
<dbReference type="HOGENOM" id="CLU_038729_0_0_1"/>
<dbReference type="SUPFAM" id="SSF144232">
    <property type="entry name" value="HIT/MYND zinc finger-like"/>
    <property type="match status" value="1"/>
</dbReference>
<keyword evidence="3" id="KW-0862">Zinc</keyword>
<dbReference type="InterPro" id="IPR024119">
    <property type="entry name" value="TF_DEAF-1"/>
</dbReference>
<feature type="domain" description="MYND-type" evidence="5">
    <location>
        <begin position="109"/>
        <end position="145"/>
    </location>
</feature>
<dbReference type="GO" id="GO:0000981">
    <property type="term" value="F:DNA-binding transcription factor activity, RNA polymerase II-specific"/>
    <property type="evidence" value="ECO:0007669"/>
    <property type="project" value="TreeGrafter"/>
</dbReference>
<evidence type="ECO:0000256" key="2">
    <source>
        <dbReference type="ARBA" id="ARBA00022771"/>
    </source>
</evidence>
<evidence type="ECO:0000256" key="3">
    <source>
        <dbReference type="ARBA" id="ARBA00022833"/>
    </source>
</evidence>
<organism evidence="7">
    <name type="scientific">Schizophyllum commune (strain H4-8 / FGSC 9210)</name>
    <name type="common">Split gill fungus</name>
    <dbReference type="NCBI Taxonomy" id="578458"/>
    <lineage>
        <taxon>Eukaryota</taxon>
        <taxon>Fungi</taxon>
        <taxon>Dikarya</taxon>
        <taxon>Basidiomycota</taxon>
        <taxon>Agaricomycotina</taxon>
        <taxon>Agaricomycetes</taxon>
        <taxon>Agaricomycetidae</taxon>
        <taxon>Agaricales</taxon>
        <taxon>Schizophyllaceae</taxon>
        <taxon>Schizophyllum</taxon>
    </lineage>
</organism>
<gene>
    <name evidence="6" type="ORF">SCHCODRAFT_84443</name>
</gene>
<dbReference type="EMBL" id="GL377303">
    <property type="protein sequence ID" value="EFJ00934.1"/>
    <property type="molecule type" value="Genomic_DNA"/>
</dbReference>
<dbReference type="Pfam" id="PF01753">
    <property type="entry name" value="zf-MYND"/>
    <property type="match status" value="1"/>
</dbReference>
<evidence type="ECO:0000313" key="6">
    <source>
        <dbReference type="EMBL" id="EFJ00934.1"/>
    </source>
</evidence>
<keyword evidence="1" id="KW-0479">Metal-binding</keyword>
<dbReference type="Gene3D" id="6.10.140.2220">
    <property type="match status" value="1"/>
</dbReference>
<name>D8PVW1_SCHCM</name>
<dbReference type="PROSITE" id="PS50865">
    <property type="entry name" value="ZF_MYND_2"/>
    <property type="match status" value="1"/>
</dbReference>
<dbReference type="eggNOG" id="ENOG502SCM8">
    <property type="taxonomic scope" value="Eukaryota"/>
</dbReference>
<protein>
    <recommendedName>
        <fullName evidence="5">MYND-type domain-containing protein</fullName>
    </recommendedName>
</protein>
<dbReference type="GO" id="GO:0005634">
    <property type="term" value="C:nucleus"/>
    <property type="evidence" value="ECO:0007669"/>
    <property type="project" value="TreeGrafter"/>
</dbReference>
<evidence type="ECO:0000256" key="4">
    <source>
        <dbReference type="PROSITE-ProRule" id="PRU00134"/>
    </source>
</evidence>
<dbReference type="GO" id="GO:0008270">
    <property type="term" value="F:zinc ion binding"/>
    <property type="evidence" value="ECO:0007669"/>
    <property type="project" value="UniProtKB-KW"/>
</dbReference>
<keyword evidence="2 4" id="KW-0863">Zinc-finger</keyword>
<evidence type="ECO:0000313" key="7">
    <source>
        <dbReference type="Proteomes" id="UP000007431"/>
    </source>
</evidence>
<dbReference type="RefSeq" id="XP_003035836.1">
    <property type="nucleotide sequence ID" value="XM_003035790.1"/>
</dbReference>
<evidence type="ECO:0000259" key="5">
    <source>
        <dbReference type="PROSITE" id="PS50865"/>
    </source>
</evidence>
<dbReference type="PANTHER" id="PTHR10237:SF14">
    <property type="entry name" value="MYND-TYPE DOMAIN-CONTAINING PROTEIN"/>
    <property type="match status" value="1"/>
</dbReference>
<dbReference type="Proteomes" id="UP000007431">
    <property type="component" value="Unassembled WGS sequence"/>
</dbReference>